<accession>A0ACC5XAY8</accession>
<gene>
    <name evidence="1" type="ORF">PGIGA_G00083820</name>
</gene>
<name>A0ACC5XAY8_PANGG</name>
<proteinExistence type="predicted"/>
<evidence type="ECO:0000313" key="2">
    <source>
        <dbReference type="Proteomes" id="UP000829447"/>
    </source>
</evidence>
<sequence>MESRSWEKLDTLLSVLTLLCLCPGLLAQLQLPQTNVVVIQGQTAVLQASYIGGDLSSTTIIWTYLGDQSEIIIRYNDGLEIGTQYKGRVGFVHPMPSNNLSIYINNTSESDSGVYMCQVLPFGVGGFVKQLTLNVTVPPAMPVCKLQGKPEVKANVTLSCFSSSGKPVPKYKWSKTSPTSEFFFSPMLNEAAGTLKLNNLSSNMSGKYECTASNSAGEAKCYINLEVITSTNAGVIAGATVGALVGLILIILVIVFLWTRRRKDSEDDLANDIKEDAQAPKRVSWAKSGTGSDIISKNGTLSSVRSSPLPHDTHDHHSHHYPITQPTSDTASIITGSTSYQPRPAGISSTPEHALPGYNTNAMAPRNPPAPSSSNGGSLPRTAALQPPTSRYVPAPSGVSAANLSRMGGVPIMVPAQNQAGSLV</sequence>
<dbReference type="Proteomes" id="UP000829447">
    <property type="component" value="Linkage Group LG17"/>
</dbReference>
<organism evidence="1 2">
    <name type="scientific">Pangasianodon gigas</name>
    <name type="common">Mekong giant catfish</name>
    <name type="synonym">Pangasius gigas</name>
    <dbReference type="NCBI Taxonomy" id="30993"/>
    <lineage>
        <taxon>Eukaryota</taxon>
        <taxon>Metazoa</taxon>
        <taxon>Chordata</taxon>
        <taxon>Craniata</taxon>
        <taxon>Vertebrata</taxon>
        <taxon>Euteleostomi</taxon>
        <taxon>Actinopterygii</taxon>
        <taxon>Neopterygii</taxon>
        <taxon>Teleostei</taxon>
        <taxon>Ostariophysi</taxon>
        <taxon>Siluriformes</taxon>
        <taxon>Pangasiidae</taxon>
        <taxon>Pangasianodon</taxon>
    </lineage>
</organism>
<comment type="caution">
    <text evidence="1">The sequence shown here is derived from an EMBL/GenBank/DDBJ whole genome shotgun (WGS) entry which is preliminary data.</text>
</comment>
<dbReference type="EMBL" id="CM040470">
    <property type="protein sequence ID" value="MCI4388276.1"/>
    <property type="molecule type" value="Genomic_DNA"/>
</dbReference>
<reference evidence="1 2" key="1">
    <citation type="journal article" date="2022" name="bioRxiv">
        <title>An ancient truncated duplication of the anti-Mullerian hormone receptor type 2 gene is a potential conserved master sex determinant in the Pangasiidae catfish family.</title>
        <authorList>
            <person name="Wen M."/>
            <person name="Pan Q."/>
            <person name="Jouanno E."/>
            <person name="Montfort J."/>
            <person name="Zahm M."/>
            <person name="Cabau C."/>
            <person name="Klopp C."/>
            <person name="Iampietro C."/>
            <person name="Roques C."/>
            <person name="Bouchez O."/>
            <person name="Castinel A."/>
            <person name="Donnadieu C."/>
            <person name="Parrinello H."/>
            <person name="Poncet C."/>
            <person name="Belmonte E."/>
            <person name="Gautier V."/>
            <person name="Avarre J.-C."/>
            <person name="Dugue R."/>
            <person name="Gustiano R."/>
            <person name="Ha T.T.T."/>
            <person name="Campet M."/>
            <person name="Sriphairoj K."/>
            <person name="Ribolli J."/>
            <person name="de Almeida F.L."/>
            <person name="Desvignes T."/>
            <person name="Postlethwait J.H."/>
            <person name="Bucao C.F."/>
            <person name="Robinson-Rechavi M."/>
            <person name="Bobe J."/>
            <person name="Herpin A."/>
            <person name="Guiguen Y."/>
        </authorList>
    </citation>
    <scope>NUCLEOTIDE SEQUENCE [LARGE SCALE GENOMIC DNA]</scope>
    <source>
        <strain evidence="1">YG-Dec2019</strain>
    </source>
</reference>
<protein>
    <submittedName>
        <fullName evidence="1">Uncharacterized protein</fullName>
    </submittedName>
</protein>
<evidence type="ECO:0000313" key="1">
    <source>
        <dbReference type="EMBL" id="MCI4388276.1"/>
    </source>
</evidence>
<keyword evidence="2" id="KW-1185">Reference proteome</keyword>